<evidence type="ECO:0000313" key="3">
    <source>
        <dbReference type="Proteomes" id="UP000027997"/>
    </source>
</evidence>
<protein>
    <submittedName>
        <fullName evidence="2">Uncharacterized protein</fullName>
    </submittedName>
</protein>
<organism evidence="2 3">
    <name type="scientific">Endozoicomonas elysicola</name>
    <dbReference type="NCBI Taxonomy" id="305900"/>
    <lineage>
        <taxon>Bacteria</taxon>
        <taxon>Pseudomonadati</taxon>
        <taxon>Pseudomonadota</taxon>
        <taxon>Gammaproteobacteria</taxon>
        <taxon>Oceanospirillales</taxon>
        <taxon>Endozoicomonadaceae</taxon>
        <taxon>Endozoicomonas</taxon>
    </lineage>
</organism>
<dbReference type="RefSeq" id="WP_020582986.1">
    <property type="nucleotide sequence ID" value="NZ_JOJP01000001.1"/>
</dbReference>
<gene>
    <name evidence="2" type="ORF">GV64_12140</name>
</gene>
<name>A0A081KB67_9GAMM</name>
<reference evidence="2 3" key="1">
    <citation type="submission" date="2014-06" db="EMBL/GenBank/DDBJ databases">
        <title>Whole Genome Sequences of Three Symbiotic Endozoicomonas Bacteria.</title>
        <authorList>
            <person name="Neave M.J."/>
            <person name="Apprill A."/>
            <person name="Voolstra C.R."/>
        </authorList>
    </citation>
    <scope>NUCLEOTIDE SEQUENCE [LARGE SCALE GENOMIC DNA]</scope>
    <source>
        <strain evidence="2 3">DSM 22380</strain>
    </source>
</reference>
<comment type="caution">
    <text evidence="2">The sequence shown here is derived from an EMBL/GenBank/DDBJ whole genome shotgun (WGS) entry which is preliminary data.</text>
</comment>
<keyword evidence="3" id="KW-1185">Reference proteome</keyword>
<dbReference type="Proteomes" id="UP000027997">
    <property type="component" value="Unassembled WGS sequence"/>
</dbReference>
<dbReference type="EMBL" id="JOJP01000001">
    <property type="protein sequence ID" value="KEI71393.1"/>
    <property type="molecule type" value="Genomic_DNA"/>
</dbReference>
<accession>A0A081KB67</accession>
<evidence type="ECO:0000256" key="1">
    <source>
        <dbReference type="SAM" id="MobiDB-lite"/>
    </source>
</evidence>
<feature type="region of interest" description="Disordered" evidence="1">
    <location>
        <begin position="1534"/>
        <end position="1553"/>
    </location>
</feature>
<sequence length="1553" mass="175938">MIPMGNFGNQPRWTVDDYQEATERGLESIHSSEVNSVVPSGSSDPHSLKCNADLQYALDKSDLAGFVEGSNLARPEDKVANWLGLEVTQVDHDVHNLKVTDYELERKHYQYLDRRNLIKLDEHLTIKNRMMVPADQTKKLDAENLKRMLSSLMRRISEASAQKSNKPEELSVVPVSCEAITDETLAHGTLSESSHWHAEAQCEVAAESSFKECIPEAASEIATHTTCLTSYDASTKERADTSSHEVVPCDASDDALFDFDGGQALRGLEREIQLKIGAYIGDLKWAENLDDVLSLPERPFSSGLVRSKLAEYARHQYLGPHPENLMHKNEAEKAGADFRDHLHYYLPRFDFRGGLRSLLSSDDLVSHTALRELIYGHYWEDHRLLDREEQRLENVAHEYRSFYSTITQLTPSFSEPERSLVNPDDYIKTIKEHIGMGYVYPFIRENSKLMTFAQALALDLRLRDEMPQSWLPDHLTMPFSQAKIVLVFNEYCGQMHNHSYGSLENQNEVDEALRQLSEVLNGLGDIAVHNRQDANFYNHIVAVICRAISYTVDMKDFPKYLAHLTSIYSNHVDRLVQEKMGTKVKKVSEDNSLAEVSEGEYASQCAGAIEYTKAEEPQQDQQALPSLITVTAEVHHVPDDLPDLVGEPQEGEALVDKKLESSDVEAEKCGDIPWADEVDRFESQPVVQMKRHATQTYMEDESSPEVKFEACILDTESVQSVTLEALPQKQRGNPERESSVIDTGHVLVSEPFPELVVVEGGNEAESVDESRTLSPEQVSQGLTRVWCAQFRLYIGQLMEDPEAMLPPLTRLRLMADSEPMEALSQEGMIDEIGQFGGSESNTVLMDTFARQLSIGKMSATDFVNRLRATNYLQYLLKNPCVDHTVLPVKALQVMCIAAEHSKTQAEKSKVAAIFQKLDLSCEPTNINAFVMLCDGLRDVLPERFIYDKAMSFYLETRKEYSISKVETYAISLHGLVSLLPNYDRDPHVSASKVSFLCDISSSKLKPECFEYRAFLSAMYHEDEANPEDLVTMTDRKEPVFGKNKKLEKCKVIEKGAKPLCEVVAKKRADEKSSVIGQACVLPVCSAKPQFRASMTAADFKRLEVITESRNHDWYEIPEMINNAVLTANDLASVGYTAHEALVVETQLDALIKSGREISTAEKLDRVTTLMRRCPADNQLLSRRIGEYISENKKEERAIKERIKYSLTQDFRTKVKGVWKTRVEEAVSYQQFGIRFVNKSPDEKFVDKVVNDVESDEEFSEMVDEMTNLKSGKLMLDQRKSALRDLMMDEGIEPPEDETFDGLLHFYRDKAPSFDGDWEASGAVMSKQGGSDSIALKMDVSLGKCQAKASYLAQKQADVVTRKTEQESHKFQQTVHKKFSSSAHHSLIEREVKERVDKGVGRKMDDWAKSMNDKVREKADRKVKDVEERIVKRAEAKVDIAQRDIGDCRKGYMQRVSANAVEQELNQLLSKHGIRSTYFTKLDTDKMRRDDKKMFSESEKERKYRADIKAAEDSWESSVSFLRSISDDTVSKATYSQRLNKQRSARALESVRDV</sequence>
<proteinExistence type="predicted"/>
<evidence type="ECO:0000313" key="2">
    <source>
        <dbReference type="EMBL" id="KEI71393.1"/>
    </source>
</evidence>